<dbReference type="AlphaFoldDB" id="A0A0K1EPK1"/>
<sequence>MSALSLQQQRLGQLRKLGAIFAPLGQEETRTFHRRFLESFVDPLRYEELVAALTRRRAIDHHRFLRADVVRGGAPPQGAIAWLTSGSPSTACIRIEREPWLPGLHLQPTSLEEIWLSSWPGVFVCFEAGRAILVTLDYERIYCTLGGRSPYR</sequence>
<dbReference type="EMBL" id="CP012159">
    <property type="protein sequence ID" value="AKT42744.1"/>
    <property type="molecule type" value="Genomic_DNA"/>
</dbReference>
<dbReference type="RefSeq" id="WP_050434323.1">
    <property type="nucleotide sequence ID" value="NZ_CP012159.1"/>
</dbReference>
<organism evidence="1 2">
    <name type="scientific">Chondromyces crocatus</name>
    <dbReference type="NCBI Taxonomy" id="52"/>
    <lineage>
        <taxon>Bacteria</taxon>
        <taxon>Pseudomonadati</taxon>
        <taxon>Myxococcota</taxon>
        <taxon>Polyangia</taxon>
        <taxon>Polyangiales</taxon>
        <taxon>Polyangiaceae</taxon>
        <taxon>Chondromyces</taxon>
    </lineage>
</organism>
<dbReference type="Proteomes" id="UP000067626">
    <property type="component" value="Chromosome"/>
</dbReference>
<gene>
    <name evidence="1" type="ORF">CMC5_069710</name>
</gene>
<name>A0A0K1EPK1_CHOCO</name>
<protein>
    <submittedName>
        <fullName evidence="1">Uncharacterized protein</fullName>
    </submittedName>
</protein>
<proteinExistence type="predicted"/>
<dbReference type="OrthoDB" id="5515639at2"/>
<accession>A0A0K1EPK1</accession>
<dbReference type="KEGG" id="ccro:CMC5_069710"/>
<evidence type="ECO:0000313" key="2">
    <source>
        <dbReference type="Proteomes" id="UP000067626"/>
    </source>
</evidence>
<keyword evidence="2" id="KW-1185">Reference proteome</keyword>
<evidence type="ECO:0000313" key="1">
    <source>
        <dbReference type="EMBL" id="AKT42744.1"/>
    </source>
</evidence>
<reference evidence="1 2" key="1">
    <citation type="submission" date="2015-07" db="EMBL/GenBank/DDBJ databases">
        <title>Genome analysis of myxobacterium Chondromyces crocatus Cm c5 reveals a high potential for natural compound synthesis and the genetic basis for the loss of fruiting body formation.</title>
        <authorList>
            <person name="Zaburannyi N."/>
            <person name="Bunk B."/>
            <person name="Maier J."/>
            <person name="Overmann J."/>
            <person name="Mueller R."/>
        </authorList>
    </citation>
    <scope>NUCLEOTIDE SEQUENCE [LARGE SCALE GENOMIC DNA]</scope>
    <source>
        <strain evidence="1 2">Cm c5</strain>
    </source>
</reference>